<dbReference type="EMBL" id="BK015208">
    <property type="protein sequence ID" value="DAD96090.1"/>
    <property type="molecule type" value="Genomic_DNA"/>
</dbReference>
<evidence type="ECO:0000256" key="1">
    <source>
        <dbReference type="SAM" id="MobiDB-lite"/>
    </source>
</evidence>
<reference evidence="2" key="1">
    <citation type="journal article" date="2021" name="Proc. Natl. Acad. Sci. U.S.A.">
        <title>A Catalog of Tens of Thousands of Viruses from Human Metagenomes Reveals Hidden Associations with Chronic Diseases.</title>
        <authorList>
            <person name="Tisza M.J."/>
            <person name="Buck C.B."/>
        </authorList>
    </citation>
    <scope>NUCLEOTIDE SEQUENCE</scope>
    <source>
        <strain evidence="2">Ctpjm1</strain>
    </source>
</reference>
<feature type="region of interest" description="Disordered" evidence="1">
    <location>
        <begin position="1"/>
        <end position="32"/>
    </location>
</feature>
<proteinExistence type="predicted"/>
<organism evidence="2">
    <name type="scientific">Myoviridae sp. ctpjm1</name>
    <dbReference type="NCBI Taxonomy" id="2826699"/>
    <lineage>
        <taxon>Viruses</taxon>
        <taxon>Duplodnaviria</taxon>
        <taxon>Heunggongvirae</taxon>
        <taxon>Uroviricota</taxon>
        <taxon>Caudoviricetes</taxon>
    </lineage>
</organism>
<sequence length="32" mass="3446">MFEQGQSGKQTAGQRAGQQNGDSAQQHKQSRA</sequence>
<protein>
    <submittedName>
        <fullName evidence="2">Uncharacterized protein</fullName>
    </submittedName>
</protein>
<evidence type="ECO:0000313" key="2">
    <source>
        <dbReference type="EMBL" id="DAD96090.1"/>
    </source>
</evidence>
<name>A0A8S5NP88_9CAUD</name>
<accession>A0A8S5NP88</accession>